<feature type="domain" description="Telomere length regulation protein conserved" evidence="6">
    <location>
        <begin position="503"/>
        <end position="610"/>
    </location>
</feature>
<accession>A0AAV2ZV76</accession>
<evidence type="ECO:0000313" key="8">
    <source>
        <dbReference type="EMBL" id="DBA19405.1"/>
    </source>
</evidence>
<dbReference type="Pfam" id="PF10193">
    <property type="entry name" value="Telomere_reg-2"/>
    <property type="match status" value="1"/>
</dbReference>
<feature type="domain" description="TELO2 ARM repeat" evidence="7">
    <location>
        <begin position="325"/>
        <end position="419"/>
    </location>
</feature>
<evidence type="ECO:0000259" key="6">
    <source>
        <dbReference type="Pfam" id="PF10193"/>
    </source>
</evidence>
<dbReference type="InterPro" id="IPR038528">
    <property type="entry name" value="TEL2_C_sf"/>
</dbReference>
<proteinExistence type="inferred from homology"/>
<dbReference type="PANTHER" id="PTHR15830">
    <property type="entry name" value="TELOMERE LENGTH REGULATION PROTEIN TEL2 FAMILY MEMBER"/>
    <property type="match status" value="1"/>
</dbReference>
<comment type="subcellular location">
    <subcellularLocation>
        <location evidence="1">Cytoplasm</location>
    </subcellularLocation>
</comment>
<dbReference type="PANTHER" id="PTHR15830:SF10">
    <property type="entry name" value="TELOMERE LENGTH REGULATION PROTEIN TEL2 HOMOLOG"/>
    <property type="match status" value="1"/>
</dbReference>
<dbReference type="InterPro" id="IPR019337">
    <property type="entry name" value="Telomere_length_regulation_dom"/>
</dbReference>
<feature type="compositionally biased region" description="Low complexity" evidence="5">
    <location>
        <begin position="446"/>
        <end position="461"/>
    </location>
</feature>
<dbReference type="InterPro" id="IPR057348">
    <property type="entry name" value="TELO2_ARM"/>
</dbReference>
<dbReference type="AlphaFoldDB" id="A0AAV2ZV76"/>
<comment type="similarity">
    <text evidence="2">Belongs to the TEL2 family.</text>
</comment>
<feature type="region of interest" description="Disordered" evidence="5">
    <location>
        <begin position="445"/>
        <end position="488"/>
    </location>
</feature>
<dbReference type="FunFam" id="1.25.40.720:FF:000001">
    <property type="entry name" value="Telomere length regulation protein TEL2"/>
    <property type="match status" value="1"/>
</dbReference>
<dbReference type="Proteomes" id="UP001181693">
    <property type="component" value="Unassembled WGS sequence"/>
</dbReference>
<dbReference type="GO" id="GO:0051879">
    <property type="term" value="F:Hsp90 protein binding"/>
    <property type="evidence" value="ECO:0007669"/>
    <property type="project" value="TreeGrafter"/>
</dbReference>
<dbReference type="GO" id="GO:0005829">
    <property type="term" value="C:cytosol"/>
    <property type="evidence" value="ECO:0007669"/>
    <property type="project" value="TreeGrafter"/>
</dbReference>
<evidence type="ECO:0000256" key="2">
    <source>
        <dbReference type="ARBA" id="ARBA00006133"/>
    </source>
</evidence>
<gene>
    <name evidence="8" type="ORF">GDO54_015247</name>
</gene>
<dbReference type="Gene3D" id="1.25.40.720">
    <property type="entry name" value="Telomere length regulation protein 2, C-terminal domain"/>
    <property type="match status" value="1"/>
</dbReference>
<feature type="region of interest" description="Disordered" evidence="5">
    <location>
        <begin position="616"/>
        <end position="639"/>
    </location>
</feature>
<keyword evidence="4" id="KW-0963">Cytoplasm</keyword>
<sequence>MSVRSVVHDALNDLSNITDKDALVGVLTNMKRYLGKGDNPASVREISEFCRTHYSPFLRALVCRMGPQWIDLLTSEHLDLWDSFFIDGPADQAFLVLLESIGQTRPCARLDCCVNVLEKFLQRGALAEVIWEICEQQLAPITTPVLHEVYLTKICNLPDYLANCLQKNNKSVFYPQNYFPRVGTAILKVLHIVSMSLRDGKGCSINFVSQLLGKVCMQGRQKELFSVLLPHLTTKIKSDCIWQRMCWRLIGSVPDRWMEPVIIGLVQMLPGPSALSQILGDLVLKNKKANFILTQKLLFLQYGHKKEMLQTILGYLAIEPSCRTLLSEVLWDLLELWSSNNIVKHSPYPQMLHISRCIFICIGLLSKQELEGSKPELVHGLTCGTRIYLESSLPPVRRLGMVVAECLSLQIDNSGPRLTFEYTEDDDIRELKALLNPPCICPSDLPAQAKAPSKSSAVPAPKGEKRQEKPKTDTGSGSELDSDDDLNPFDMSADTELKKIKAPAYIRDCMEALISDDVEKLEIAMTSLPLLIRANSAATKEVSTELAKILLNLDDHSGIEHFTQLRLISMVSVTVTDPVPVSKYLIGEFYSLNYSLRQRMDILDVLASAAQELSNLPPPQSKAKAGDPRLASSSKGDGPVDWRKVVEERIASKTKHFSKGQKQAPPTPAPNRYYLVAGDFFFPLIRNFDRPVVTFNPLGADHLVLGRMVQTLGILIHLAQHAPVSCM</sequence>
<dbReference type="GO" id="GO:0042162">
    <property type="term" value="F:telomeric DNA binding"/>
    <property type="evidence" value="ECO:0007669"/>
    <property type="project" value="TreeGrafter"/>
</dbReference>
<reference evidence="8" key="1">
    <citation type="thesis" date="2020" institute="ProQuest LLC" country="789 East Eisenhower Parkway, Ann Arbor, MI, USA">
        <title>Comparative Genomics and Chromosome Evolution.</title>
        <authorList>
            <person name="Mudd A.B."/>
        </authorList>
    </citation>
    <scope>NUCLEOTIDE SEQUENCE</scope>
    <source>
        <strain evidence="8">1538</strain>
        <tissue evidence="8">Blood</tissue>
    </source>
</reference>
<dbReference type="InterPro" id="IPR051970">
    <property type="entry name" value="TEL2_Regulation"/>
</dbReference>
<dbReference type="GO" id="GO:0051083">
    <property type="term" value="P:'de novo' cotranslational protein folding"/>
    <property type="evidence" value="ECO:0007669"/>
    <property type="project" value="TreeGrafter"/>
</dbReference>
<keyword evidence="9" id="KW-1185">Reference proteome</keyword>
<feature type="compositionally biased region" description="Basic and acidic residues" evidence="5">
    <location>
        <begin position="462"/>
        <end position="472"/>
    </location>
</feature>
<protein>
    <recommendedName>
        <fullName evidence="3">Telomere length regulation protein TEL2 homolog</fullName>
    </recommendedName>
</protein>
<name>A0AAV2ZV76_PYXAD</name>
<organism evidence="8 9">
    <name type="scientific">Pyxicephalus adspersus</name>
    <name type="common">African bullfrog</name>
    <dbReference type="NCBI Taxonomy" id="30357"/>
    <lineage>
        <taxon>Eukaryota</taxon>
        <taxon>Metazoa</taxon>
        <taxon>Chordata</taxon>
        <taxon>Craniata</taxon>
        <taxon>Vertebrata</taxon>
        <taxon>Euteleostomi</taxon>
        <taxon>Amphibia</taxon>
        <taxon>Batrachia</taxon>
        <taxon>Anura</taxon>
        <taxon>Neobatrachia</taxon>
        <taxon>Ranoidea</taxon>
        <taxon>Pyxicephalidae</taxon>
        <taxon>Pyxicephalinae</taxon>
        <taxon>Pyxicephalus</taxon>
    </lineage>
</organism>
<dbReference type="Pfam" id="PF25320">
    <property type="entry name" value="TELO2_ARM"/>
    <property type="match status" value="1"/>
</dbReference>
<evidence type="ECO:0000313" key="9">
    <source>
        <dbReference type="Proteomes" id="UP001181693"/>
    </source>
</evidence>
<evidence type="ECO:0000256" key="3">
    <source>
        <dbReference type="ARBA" id="ARBA00018231"/>
    </source>
</evidence>
<dbReference type="EMBL" id="DYDO01000008">
    <property type="protein sequence ID" value="DBA19405.1"/>
    <property type="molecule type" value="Genomic_DNA"/>
</dbReference>
<evidence type="ECO:0000259" key="7">
    <source>
        <dbReference type="Pfam" id="PF25320"/>
    </source>
</evidence>
<evidence type="ECO:0000256" key="1">
    <source>
        <dbReference type="ARBA" id="ARBA00004496"/>
    </source>
</evidence>
<evidence type="ECO:0000256" key="4">
    <source>
        <dbReference type="ARBA" id="ARBA00022490"/>
    </source>
</evidence>
<evidence type="ECO:0000256" key="5">
    <source>
        <dbReference type="SAM" id="MobiDB-lite"/>
    </source>
</evidence>
<comment type="caution">
    <text evidence="8">The sequence shown here is derived from an EMBL/GenBank/DDBJ whole genome shotgun (WGS) entry which is preliminary data.</text>
</comment>